<gene>
    <name evidence="1" type="ORF">E2C01_034835</name>
</gene>
<accession>A0A5B7F6S1</accession>
<comment type="caution">
    <text evidence="1">The sequence shown here is derived from an EMBL/GenBank/DDBJ whole genome shotgun (WGS) entry which is preliminary data.</text>
</comment>
<dbReference type="Proteomes" id="UP000324222">
    <property type="component" value="Unassembled WGS sequence"/>
</dbReference>
<evidence type="ECO:0000313" key="1">
    <source>
        <dbReference type="EMBL" id="MPC41247.1"/>
    </source>
</evidence>
<organism evidence="1 2">
    <name type="scientific">Portunus trituberculatus</name>
    <name type="common">Swimming crab</name>
    <name type="synonym">Neptunus trituberculatus</name>
    <dbReference type="NCBI Taxonomy" id="210409"/>
    <lineage>
        <taxon>Eukaryota</taxon>
        <taxon>Metazoa</taxon>
        <taxon>Ecdysozoa</taxon>
        <taxon>Arthropoda</taxon>
        <taxon>Crustacea</taxon>
        <taxon>Multicrustacea</taxon>
        <taxon>Malacostraca</taxon>
        <taxon>Eumalacostraca</taxon>
        <taxon>Eucarida</taxon>
        <taxon>Decapoda</taxon>
        <taxon>Pleocyemata</taxon>
        <taxon>Brachyura</taxon>
        <taxon>Eubrachyura</taxon>
        <taxon>Portunoidea</taxon>
        <taxon>Portunidae</taxon>
        <taxon>Portuninae</taxon>
        <taxon>Portunus</taxon>
    </lineage>
</organism>
<name>A0A5B7F6S1_PORTR</name>
<evidence type="ECO:0000313" key="2">
    <source>
        <dbReference type="Proteomes" id="UP000324222"/>
    </source>
</evidence>
<sequence>MTPVIQFFLKVMHITHYLIPIFFMTSCPSIFC</sequence>
<keyword evidence="2" id="KW-1185">Reference proteome</keyword>
<protein>
    <submittedName>
        <fullName evidence="1">Uncharacterized protein</fullName>
    </submittedName>
</protein>
<proteinExistence type="predicted"/>
<dbReference type="EMBL" id="VSRR010004983">
    <property type="protein sequence ID" value="MPC41247.1"/>
    <property type="molecule type" value="Genomic_DNA"/>
</dbReference>
<reference evidence="1 2" key="1">
    <citation type="submission" date="2019-05" db="EMBL/GenBank/DDBJ databases">
        <title>Another draft genome of Portunus trituberculatus and its Hox gene families provides insights of decapod evolution.</title>
        <authorList>
            <person name="Jeong J.-H."/>
            <person name="Song I."/>
            <person name="Kim S."/>
            <person name="Choi T."/>
            <person name="Kim D."/>
            <person name="Ryu S."/>
            <person name="Kim W."/>
        </authorList>
    </citation>
    <scope>NUCLEOTIDE SEQUENCE [LARGE SCALE GENOMIC DNA]</scope>
    <source>
        <tissue evidence="1">Muscle</tissue>
    </source>
</reference>
<dbReference type="AlphaFoldDB" id="A0A5B7F6S1"/>